<dbReference type="RefSeq" id="WP_052791201.1">
    <property type="nucleotide sequence ID" value="NZ_JASPDM010000014.1"/>
</dbReference>
<evidence type="ECO:0000256" key="1">
    <source>
        <dbReference type="SAM" id="Phobius"/>
    </source>
</evidence>
<geneLocation type="plasmid" evidence="2">
    <name>megaplasmid pMP7017</name>
</geneLocation>
<dbReference type="EMBL" id="KM406416">
    <property type="protein sequence ID" value="AIW55191.1"/>
    <property type="molecule type" value="Genomic_DNA"/>
</dbReference>
<protein>
    <submittedName>
        <fullName evidence="2">Uncharacterized protein</fullName>
    </submittedName>
</protein>
<dbReference type="AlphaFoldDB" id="A0A0A0UUK9"/>
<keyword evidence="1" id="KW-1133">Transmembrane helix</keyword>
<sequence length="69" mass="8122">MTVNHPIVLALLIWTTIALVSFLIMSLWTDNPQHRTVYRRWTVAYLTILIILIIVFQFEGILWPFSSSF</sequence>
<feature type="transmembrane region" description="Helical" evidence="1">
    <location>
        <begin position="6"/>
        <end position="29"/>
    </location>
</feature>
<keyword evidence="1" id="KW-0812">Transmembrane</keyword>
<reference evidence="2" key="1">
    <citation type="journal article" date="2015" name="Appl. Environ. Microbiol.">
        <title>Discovery of a conjugative megaplasmid in Bifidobacterium breve.</title>
        <authorList>
            <person name="Bottacini F."/>
            <person name="O'Connell Motherway M."/>
            <person name="Casey E."/>
            <person name="McDonnell B."/>
            <person name="Mahony J."/>
            <person name="Ventura M."/>
            <person name="van Sinderen D."/>
        </authorList>
    </citation>
    <scope>NUCLEOTIDE SEQUENCE</scope>
    <source>
        <strain evidence="2">JCM 7017</strain>
        <plasmid evidence="2">megaplasmid pMP7017</plasmid>
    </source>
</reference>
<proteinExistence type="predicted"/>
<accession>A0A0A0UUK9</accession>
<keyword evidence="1" id="KW-0472">Membrane</keyword>
<gene>
    <name evidence="2" type="ORF">B7017_p0137</name>
</gene>
<keyword evidence="2" id="KW-0614">Plasmid</keyword>
<feature type="transmembrane region" description="Helical" evidence="1">
    <location>
        <begin position="41"/>
        <end position="63"/>
    </location>
</feature>
<name>A0A0A0UUK9_BIFBR</name>
<evidence type="ECO:0000313" key="2">
    <source>
        <dbReference type="EMBL" id="AIW55191.1"/>
    </source>
</evidence>
<organism evidence="2">
    <name type="scientific">Bifidobacterium breve</name>
    <dbReference type="NCBI Taxonomy" id="1685"/>
    <lineage>
        <taxon>Bacteria</taxon>
        <taxon>Bacillati</taxon>
        <taxon>Actinomycetota</taxon>
        <taxon>Actinomycetes</taxon>
        <taxon>Bifidobacteriales</taxon>
        <taxon>Bifidobacteriaceae</taxon>
        <taxon>Bifidobacterium</taxon>
    </lineage>
</organism>